<feature type="compositionally biased region" description="Polar residues" evidence="5">
    <location>
        <begin position="196"/>
        <end position="205"/>
    </location>
</feature>
<feature type="compositionally biased region" description="Low complexity" evidence="5">
    <location>
        <begin position="1294"/>
        <end position="1310"/>
    </location>
</feature>
<dbReference type="Pfam" id="PF00641">
    <property type="entry name" value="Zn_ribbon_RanBP"/>
    <property type="match status" value="3"/>
</dbReference>
<feature type="compositionally biased region" description="Polar residues" evidence="5">
    <location>
        <begin position="120"/>
        <end position="133"/>
    </location>
</feature>
<feature type="compositionally biased region" description="Polar residues" evidence="5">
    <location>
        <begin position="745"/>
        <end position="761"/>
    </location>
</feature>
<evidence type="ECO:0000256" key="2">
    <source>
        <dbReference type="ARBA" id="ARBA00022771"/>
    </source>
</evidence>
<dbReference type="SMART" id="SM00160">
    <property type="entry name" value="RanBD"/>
    <property type="match status" value="3"/>
</dbReference>
<keyword evidence="2 4" id="KW-0863">Zinc-finger</keyword>
<evidence type="ECO:0000259" key="6">
    <source>
        <dbReference type="PROSITE" id="PS50196"/>
    </source>
</evidence>
<feature type="compositionally biased region" description="Basic and acidic residues" evidence="5">
    <location>
        <begin position="971"/>
        <end position="986"/>
    </location>
</feature>
<evidence type="ECO:0000259" key="7">
    <source>
        <dbReference type="PROSITE" id="PS50199"/>
    </source>
</evidence>
<dbReference type="GO" id="GO:0005096">
    <property type="term" value="F:GTPase activator activity"/>
    <property type="evidence" value="ECO:0007669"/>
    <property type="project" value="TreeGrafter"/>
</dbReference>
<feature type="region of interest" description="Disordered" evidence="5">
    <location>
        <begin position="113"/>
        <end position="133"/>
    </location>
</feature>
<feature type="domain" description="RanBD1" evidence="6">
    <location>
        <begin position="1"/>
        <end position="115"/>
    </location>
</feature>
<feature type="region of interest" description="Disordered" evidence="5">
    <location>
        <begin position="1279"/>
        <end position="1318"/>
    </location>
</feature>
<feature type="domain" description="RanBP2-type" evidence="7">
    <location>
        <begin position="1541"/>
        <end position="1570"/>
    </location>
</feature>
<gene>
    <name evidence="8" type="primary">RANBP2_2</name>
    <name evidence="8" type="ORF">OS493_010233</name>
</gene>
<feature type="region of interest" description="Disordered" evidence="5">
    <location>
        <begin position="271"/>
        <end position="305"/>
    </location>
</feature>
<name>A0A9X0A4D7_9CNID</name>
<keyword evidence="9" id="KW-1185">Reference proteome</keyword>
<feature type="compositionally biased region" description="Polar residues" evidence="5">
    <location>
        <begin position="296"/>
        <end position="305"/>
    </location>
</feature>
<feature type="region of interest" description="Disordered" evidence="5">
    <location>
        <begin position="878"/>
        <end position="911"/>
    </location>
</feature>
<dbReference type="Pfam" id="PF00638">
    <property type="entry name" value="Ran_BP1"/>
    <property type="match status" value="3"/>
</dbReference>
<feature type="compositionally biased region" description="Polar residues" evidence="5">
    <location>
        <begin position="218"/>
        <end position="228"/>
    </location>
</feature>
<feature type="compositionally biased region" description="Polar residues" evidence="5">
    <location>
        <begin position="893"/>
        <end position="904"/>
    </location>
</feature>
<feature type="region of interest" description="Disordered" evidence="5">
    <location>
        <begin position="1604"/>
        <end position="1627"/>
    </location>
</feature>
<dbReference type="InterPro" id="IPR000156">
    <property type="entry name" value="Ran_bind_dom"/>
</dbReference>
<evidence type="ECO:0000256" key="5">
    <source>
        <dbReference type="SAM" id="MobiDB-lite"/>
    </source>
</evidence>
<feature type="compositionally biased region" description="Acidic residues" evidence="5">
    <location>
        <begin position="283"/>
        <end position="293"/>
    </location>
</feature>
<evidence type="ECO:0000313" key="9">
    <source>
        <dbReference type="Proteomes" id="UP001163046"/>
    </source>
</evidence>
<dbReference type="SUPFAM" id="SSF50729">
    <property type="entry name" value="PH domain-like"/>
    <property type="match status" value="3"/>
</dbReference>
<dbReference type="PROSITE" id="PS01358">
    <property type="entry name" value="ZF_RANBP2_1"/>
    <property type="match status" value="3"/>
</dbReference>
<keyword evidence="3" id="KW-0862">Zinc</keyword>
<dbReference type="Gene3D" id="2.30.29.30">
    <property type="entry name" value="Pleckstrin-homology domain (PH domain)/Phosphotyrosine-binding domain (PTB)"/>
    <property type="match status" value="3"/>
</dbReference>
<keyword evidence="8" id="KW-0436">Ligase</keyword>
<evidence type="ECO:0000313" key="8">
    <source>
        <dbReference type="EMBL" id="KAJ7392584.1"/>
    </source>
</evidence>
<dbReference type="GO" id="GO:0005643">
    <property type="term" value="C:nuclear pore"/>
    <property type="evidence" value="ECO:0007669"/>
    <property type="project" value="TreeGrafter"/>
</dbReference>
<dbReference type="InterPro" id="IPR045255">
    <property type="entry name" value="RanBP1-like"/>
</dbReference>
<dbReference type="GO" id="GO:0008270">
    <property type="term" value="F:zinc ion binding"/>
    <property type="evidence" value="ECO:0007669"/>
    <property type="project" value="UniProtKB-KW"/>
</dbReference>
<feature type="compositionally biased region" description="Low complexity" evidence="5">
    <location>
        <begin position="580"/>
        <end position="594"/>
    </location>
</feature>
<feature type="region of interest" description="Disordered" evidence="5">
    <location>
        <begin position="849"/>
        <end position="868"/>
    </location>
</feature>
<dbReference type="InterPro" id="IPR036443">
    <property type="entry name" value="Znf_RanBP2_sf"/>
</dbReference>
<evidence type="ECO:0000256" key="1">
    <source>
        <dbReference type="ARBA" id="ARBA00022723"/>
    </source>
</evidence>
<dbReference type="PANTHER" id="PTHR23138:SF179">
    <property type="entry name" value="NUCLEAR PORE COMPLEX PROTEIN"/>
    <property type="match status" value="1"/>
</dbReference>
<feature type="domain" description="RanBD1" evidence="6">
    <location>
        <begin position="1022"/>
        <end position="1159"/>
    </location>
</feature>
<dbReference type="Proteomes" id="UP001163046">
    <property type="component" value="Unassembled WGS sequence"/>
</dbReference>
<evidence type="ECO:0000256" key="3">
    <source>
        <dbReference type="ARBA" id="ARBA00022833"/>
    </source>
</evidence>
<feature type="region of interest" description="Disordered" evidence="5">
    <location>
        <begin position="196"/>
        <end position="228"/>
    </location>
</feature>
<feature type="compositionally biased region" description="Low complexity" evidence="5">
    <location>
        <begin position="878"/>
        <end position="892"/>
    </location>
</feature>
<reference evidence="8" key="1">
    <citation type="submission" date="2023-01" db="EMBL/GenBank/DDBJ databases">
        <title>Genome assembly of the deep-sea coral Lophelia pertusa.</title>
        <authorList>
            <person name="Herrera S."/>
            <person name="Cordes E."/>
        </authorList>
    </citation>
    <scope>NUCLEOTIDE SEQUENCE</scope>
    <source>
        <strain evidence="8">USNM1676648</strain>
        <tissue evidence="8">Polyp</tissue>
    </source>
</reference>
<feature type="region of interest" description="Disordered" evidence="5">
    <location>
        <begin position="740"/>
        <end position="773"/>
    </location>
</feature>
<feature type="compositionally biased region" description="Acidic residues" evidence="5">
    <location>
        <begin position="565"/>
        <end position="574"/>
    </location>
</feature>
<feature type="region of interest" description="Disordered" evidence="5">
    <location>
        <begin position="791"/>
        <end position="810"/>
    </location>
</feature>
<dbReference type="SMART" id="SM00547">
    <property type="entry name" value="ZnF_RBZ"/>
    <property type="match status" value="3"/>
</dbReference>
<proteinExistence type="predicted"/>
<dbReference type="GO" id="GO:0005737">
    <property type="term" value="C:cytoplasm"/>
    <property type="evidence" value="ECO:0007669"/>
    <property type="project" value="TreeGrafter"/>
</dbReference>
<keyword evidence="1" id="KW-0479">Metal-binding</keyword>
<feature type="region of interest" description="Disordered" evidence="5">
    <location>
        <begin position="966"/>
        <end position="996"/>
    </location>
</feature>
<sequence>MFSCRAKLYRYGKDVSAWKERGIGTLKILYNSDKGRSRILMRREVVHKICANHFITADMMLTEKKGTANAWIWNTFADYSEEVSKPEQLAVKFKTQDEFLLFKEKFEQCQKTSKKDASKVQGTATGPSEKSSNLMAKFAPKPGSWSCSVCLVPNEERTTVCVACGAAKLSDGATSSLTEAPKSGFQSTASGASNTGFSVLQGNPPSGSPFKFGKSGAETLNTSSGNSPFTFGTSDAGTLNTNSSNSPFTFGKSDSPFTFGKIDEATLNTSLTSSPFTFGAPPSDEDAVSDAESSEMPSTSKPPTTQPFVLAAFGIPAIASQSNPSTFTFGSSDMTGSSPFSFSMAEKPVSENVASAGETSAFGGASTQTDPLVCEKCEGDNQVTPNISQELQLTENQPQPSFSFGTPTSNQEIPEQKLFWQQATDGTTSWAEGVKAWHQATPSFMDSAKAQPQTASQISQLSSQPLTLPPQGAFTSNSRPEVKELLRRLIATKQQQDSVNQESQAGGYDFTPYVVDEPGEETTLQGAAKPISTVIVEECDNDDDEAIIDEYEESTDDSLSYTTTEGEDGEEEIEASLVPSSSKPQTQSSFSSSQGKVLTAPVKPVPIHSTQVENVGPANLPTHITGRRFLTVRSPLKGSKKQDDEDCVLVYEVRVSMADRDKASRLLLPSNFFNYRKYEACPGCFGCRGIVRKKETANLSKTEGKDKKDKPKLFWQQATGETTSWAEGVKAWHQATPPFMDSAKAQPQTAPQTSQLSSQPLTLPPQGAFTSNSRSKVNFYGSELLRRLVATKQQQDSDNQESQAGGYDFTPYVVDEPGEETTLQGAAKPISTVIVEVCDNDDDEAIIDEYEESTDDSLSYTTTEGEDGEKEIEASLVLSSSKPQTQSSFSLSQGKTFLDSQESPKGSKKQDDEDCVLVYEVRVSMADRDKASRLLLPSNFFNYRKYEACPGCFGCRGIVRKKETANLSNTEGKDKKDKPSPKERDAFPPAQKDSYKPFQGAGMQLFAEPSEDVEGQDNDKFHFEPVIPLPDEIQVVTGEEGLEVLFSERAKLYRFDADSGQWKERGVGDIKLLRHPTSSQGRVLMRRERIKKLCANHNINAGMELKPNIGSDRSWVWYTPADYSEGEARPEKLAIKFKSAEIAGRFKEVFNDLKESLSSEICPETEPTENEQGAGCALYNEFISTFAAAPTWTCKLCYVQNNAEDSKCIACDSVKTVVGSLEPEEEKSEFTATTINSSAIESIEPSTFQDLHEESTPAASIFQSPSVKGWTSSQLFTIGRGESSEDEADDEIYLSPSKTSSPSKLGTTLPQKPSTPVSHDSALMDLPFGTNTPAKFTFRLMASPGSPSPWKPMQLFSEPSLGEDVEGQDNDKLHFEPVIPLPDEIQVVTGEEGLEVLFSERAKLYRFDADSGQWKERGVGDIKLLRHPTSSQGRVLMRREQIKKLCANHNINAGMELKPNIGSDRSWVWYTPADYSEGEARPEKLAIKFKSAEIAGKFKEVFNDLKETLSSEICPETEPTENEQGAGCALYNEFISTFAAAPDTWTCELCYVLNNAEDSKCIACDHVKTVVGSLEPEEEKSEFTATTINPSAIESIEPSTFQDLHKESTPAASISNHPVQRDGPVHNFSPLDEENLVKIKQMMRFTCLQVKPLLQASWGLPCHRNLQHLSPMTVH</sequence>
<organism evidence="8 9">
    <name type="scientific">Desmophyllum pertusum</name>
    <dbReference type="NCBI Taxonomy" id="174260"/>
    <lineage>
        <taxon>Eukaryota</taxon>
        <taxon>Metazoa</taxon>
        <taxon>Cnidaria</taxon>
        <taxon>Anthozoa</taxon>
        <taxon>Hexacorallia</taxon>
        <taxon>Scleractinia</taxon>
        <taxon>Caryophylliina</taxon>
        <taxon>Caryophylliidae</taxon>
        <taxon>Desmophyllum</taxon>
    </lineage>
</organism>
<dbReference type="GO" id="GO:0016874">
    <property type="term" value="F:ligase activity"/>
    <property type="evidence" value="ECO:0007669"/>
    <property type="project" value="UniProtKB-KW"/>
</dbReference>
<dbReference type="EMBL" id="MU825400">
    <property type="protein sequence ID" value="KAJ7392584.1"/>
    <property type="molecule type" value="Genomic_DNA"/>
</dbReference>
<evidence type="ECO:0000256" key="4">
    <source>
        <dbReference type="PROSITE-ProRule" id="PRU00322"/>
    </source>
</evidence>
<feature type="domain" description="RanBP2-type" evidence="7">
    <location>
        <begin position="141"/>
        <end position="170"/>
    </location>
</feature>
<dbReference type="FunFam" id="2.30.29.30:FF:000018">
    <property type="entry name" value="E3 SUMO-protein ligase RanBP2"/>
    <property type="match status" value="2"/>
</dbReference>
<protein>
    <submittedName>
        <fullName evidence="8">E3 SUMO-protein ligase RanBP2</fullName>
    </submittedName>
</protein>
<feature type="compositionally biased region" description="Polar residues" evidence="5">
    <location>
        <begin position="791"/>
        <end position="803"/>
    </location>
</feature>
<feature type="domain" description="RanBD1" evidence="6">
    <location>
        <begin position="1374"/>
        <end position="1511"/>
    </location>
</feature>
<dbReference type="Gene3D" id="4.10.1060.10">
    <property type="entry name" value="Zinc finger, RanBP2-type"/>
    <property type="match status" value="3"/>
</dbReference>
<feature type="region of interest" description="Disordered" evidence="5">
    <location>
        <begin position="550"/>
        <end position="597"/>
    </location>
</feature>
<comment type="caution">
    <text evidence="8">The sequence shown here is derived from an EMBL/GenBank/DDBJ whole genome shotgun (WGS) entry which is preliminary data.</text>
</comment>
<dbReference type="PROSITE" id="PS50199">
    <property type="entry name" value="ZF_RANBP2_2"/>
    <property type="match status" value="3"/>
</dbReference>
<feature type="domain" description="RanBP2-type" evidence="7">
    <location>
        <begin position="1188"/>
        <end position="1217"/>
    </location>
</feature>
<dbReference type="InterPro" id="IPR001876">
    <property type="entry name" value="Znf_RanBP2"/>
</dbReference>
<accession>A0A9X0A4D7</accession>
<dbReference type="PROSITE" id="PS50196">
    <property type="entry name" value="RANBD1"/>
    <property type="match status" value="3"/>
</dbReference>
<dbReference type="SUPFAM" id="SSF90209">
    <property type="entry name" value="Ran binding protein zinc finger-like"/>
    <property type="match status" value="3"/>
</dbReference>
<dbReference type="OrthoDB" id="2357150at2759"/>
<dbReference type="PANTHER" id="PTHR23138">
    <property type="entry name" value="RAN BINDING PROTEIN"/>
    <property type="match status" value="1"/>
</dbReference>
<dbReference type="InterPro" id="IPR011993">
    <property type="entry name" value="PH-like_dom_sf"/>
</dbReference>